<organism evidence="2 3">
    <name type="scientific">Streptomyces andamanensis</name>
    <dbReference type="NCBI Taxonomy" id="1565035"/>
    <lineage>
        <taxon>Bacteria</taxon>
        <taxon>Bacillati</taxon>
        <taxon>Actinomycetota</taxon>
        <taxon>Actinomycetes</taxon>
        <taxon>Kitasatosporales</taxon>
        <taxon>Streptomycetaceae</taxon>
        <taxon>Streptomyces</taxon>
    </lineage>
</organism>
<dbReference type="RefSeq" id="WP_381738167.1">
    <property type="nucleotide sequence ID" value="NZ_JBHSDP010000009.1"/>
</dbReference>
<keyword evidence="1" id="KW-0472">Membrane</keyword>
<accession>A0ABV8TBW9</accession>
<comment type="caution">
    <text evidence="2">The sequence shown here is derived from an EMBL/GenBank/DDBJ whole genome shotgun (WGS) entry which is preliminary data.</text>
</comment>
<dbReference type="Proteomes" id="UP001595824">
    <property type="component" value="Unassembled WGS sequence"/>
</dbReference>
<sequence length="59" mass="6559">MLVMPPESLIAVMVIVPFPAFLPSWAELPVISSFVLSLIGALTALTRRSHLRYVPVRRV</sequence>
<evidence type="ECO:0000313" key="3">
    <source>
        <dbReference type="Proteomes" id="UP001595824"/>
    </source>
</evidence>
<dbReference type="EMBL" id="JBHSDP010000009">
    <property type="protein sequence ID" value="MFC4328107.1"/>
    <property type="molecule type" value="Genomic_DNA"/>
</dbReference>
<keyword evidence="1" id="KW-0812">Transmembrane</keyword>
<reference evidence="3" key="1">
    <citation type="journal article" date="2019" name="Int. J. Syst. Evol. Microbiol.">
        <title>The Global Catalogue of Microorganisms (GCM) 10K type strain sequencing project: providing services to taxonomists for standard genome sequencing and annotation.</title>
        <authorList>
            <consortium name="The Broad Institute Genomics Platform"/>
            <consortium name="The Broad Institute Genome Sequencing Center for Infectious Disease"/>
            <person name="Wu L."/>
            <person name="Ma J."/>
        </authorList>
    </citation>
    <scope>NUCLEOTIDE SEQUENCE [LARGE SCALE GENOMIC DNA]</scope>
    <source>
        <strain evidence="3">PCU 347</strain>
    </source>
</reference>
<keyword evidence="3" id="KW-1185">Reference proteome</keyword>
<keyword evidence="1" id="KW-1133">Transmembrane helix</keyword>
<evidence type="ECO:0000313" key="2">
    <source>
        <dbReference type="EMBL" id="MFC4328107.1"/>
    </source>
</evidence>
<proteinExistence type="predicted"/>
<gene>
    <name evidence="2" type="ORF">ACFPC0_09715</name>
</gene>
<name>A0ABV8TBW9_9ACTN</name>
<evidence type="ECO:0000256" key="1">
    <source>
        <dbReference type="SAM" id="Phobius"/>
    </source>
</evidence>
<protein>
    <submittedName>
        <fullName evidence="2">Uncharacterized protein</fullName>
    </submittedName>
</protein>
<feature type="transmembrane region" description="Helical" evidence="1">
    <location>
        <begin position="20"/>
        <end position="45"/>
    </location>
</feature>